<reference evidence="2 3" key="1">
    <citation type="submission" date="2017-05" db="EMBL/GenBank/DDBJ databases">
        <title>PacBio assembly of a Plasmodium knowlesi genome sequence with Hi-C correction and manual annotation of the SICAvar gene family.</title>
        <authorList>
            <person name="Lapp S.A."/>
            <person name="Geraldo J.A."/>
            <person name="Chien J.-T."/>
            <person name="Ay F."/>
            <person name="Pakala S.B."/>
            <person name="Batugedara G."/>
            <person name="Humphrey J.C."/>
            <person name="Debarry J.D."/>
            <person name="Le Roch K.G."/>
            <person name="Galinski M.R."/>
            <person name="Kissinger J.C."/>
        </authorList>
    </citation>
    <scope>NUCLEOTIDE SEQUENCE [LARGE SCALE GENOMIC DNA]</scope>
    <source>
        <strain evidence="3">Malayan Strain Pk1 (A+)</strain>
    </source>
</reference>
<dbReference type="OrthoDB" id="382498at2759"/>
<dbReference type="Proteomes" id="UP000195012">
    <property type="component" value="Unassembled WGS sequence"/>
</dbReference>
<evidence type="ECO:0000256" key="1">
    <source>
        <dbReference type="SAM" id="Phobius"/>
    </source>
</evidence>
<gene>
    <name evidence="2" type="ORF">PKNOH_S01026400</name>
</gene>
<dbReference type="VEuPathDB" id="PlasmoDB:PKNOH_S01026400"/>
<dbReference type="VEuPathDB" id="PlasmoDB:PKNH_0118000"/>
<sequence length="229" mass="25529">MIGANYPNDSTSTVGIPSQAKIGYMISQDTGKEKEHKSFLPHILKITLFAILIWACPFSSEGDVQSELLHANISGSVAKAPFPQCRSTSVLKNKPEPTAEEMLERLRKNHCMKSKIQGKDKDKRLQRMLSAIPKVNESVDTLHEEVQYNLLKCNCEEGNVDMDDLLQKHYVHRGKKSKCVFIKDLIVLATVGMVIGAIVFAAMQIWGAVLLLIMIIPVGSKIIDILNER</sequence>
<feature type="transmembrane region" description="Helical" evidence="1">
    <location>
        <begin position="205"/>
        <end position="223"/>
    </location>
</feature>
<feature type="transmembrane region" description="Helical" evidence="1">
    <location>
        <begin position="180"/>
        <end position="199"/>
    </location>
</feature>
<evidence type="ECO:0000313" key="2">
    <source>
        <dbReference type="EMBL" id="OTN68740.1"/>
    </source>
</evidence>
<evidence type="ECO:0000313" key="3">
    <source>
        <dbReference type="Proteomes" id="UP000195012"/>
    </source>
</evidence>
<dbReference type="EMBL" id="NETL01000015">
    <property type="protein sequence ID" value="OTN68740.1"/>
    <property type="molecule type" value="Genomic_DNA"/>
</dbReference>
<keyword evidence="1" id="KW-1133">Transmembrane helix</keyword>
<dbReference type="OMA" id="FIMIAMG"/>
<accession>A0A1Y3DWI5</accession>
<name>A0A1Y3DWI5_PLAKN</name>
<dbReference type="VEuPathDB" id="PlasmoDB:PKA1H_010022700"/>
<keyword evidence="1" id="KW-0812">Transmembrane</keyword>
<protein>
    <submittedName>
        <fullName evidence="2">Uncharacterized protein</fullName>
    </submittedName>
</protein>
<proteinExistence type="predicted"/>
<keyword evidence="1" id="KW-0472">Membrane</keyword>
<organism evidence="2 3">
    <name type="scientific">Plasmodium knowlesi</name>
    <dbReference type="NCBI Taxonomy" id="5850"/>
    <lineage>
        <taxon>Eukaryota</taxon>
        <taxon>Sar</taxon>
        <taxon>Alveolata</taxon>
        <taxon>Apicomplexa</taxon>
        <taxon>Aconoidasida</taxon>
        <taxon>Haemosporida</taxon>
        <taxon>Plasmodiidae</taxon>
        <taxon>Plasmodium</taxon>
        <taxon>Plasmodium (Plasmodium)</taxon>
    </lineage>
</organism>
<dbReference type="AlphaFoldDB" id="A0A1Y3DWI5"/>
<comment type="caution">
    <text evidence="2">The sequence shown here is derived from an EMBL/GenBank/DDBJ whole genome shotgun (WGS) entry which is preliminary data.</text>
</comment>